<accession>A0ABD5XXF1</accession>
<sequence>MMATTHGFVALAAATLALPVLSEYVSAPVVLTVAFLGGVAPDLDLAAVHRRTLHFPVLGPVSAVVAGAMAIAVPTQWTVAAAVFLGGAALHASSDVLGGSAEHEPWNPTTERGVYNHALGRWHRPRRVVPYSGAPADLLFAAPFAAVTVLSTATGRSADGTVLALFVGSAGYVLVRKRLGAVVAALQRTLPIR</sequence>
<evidence type="ECO:0000313" key="1">
    <source>
        <dbReference type="EMBL" id="MFC7139306.1"/>
    </source>
</evidence>
<dbReference type="RefSeq" id="WP_274324900.1">
    <property type="nucleotide sequence ID" value="NZ_CP118158.1"/>
</dbReference>
<protein>
    <submittedName>
        <fullName evidence="1">Metal-dependent hydrolase</fullName>
    </submittedName>
</protein>
<keyword evidence="2" id="KW-1185">Reference proteome</keyword>
<dbReference type="EMBL" id="JBHTAS010000001">
    <property type="protein sequence ID" value="MFC7139306.1"/>
    <property type="molecule type" value="Genomic_DNA"/>
</dbReference>
<name>A0ABD5XXF1_9EURY</name>
<proteinExistence type="predicted"/>
<organism evidence="1 2">
    <name type="scientific">Halosimplex aquaticum</name>
    <dbReference type="NCBI Taxonomy" id="3026162"/>
    <lineage>
        <taxon>Archaea</taxon>
        <taxon>Methanobacteriati</taxon>
        <taxon>Methanobacteriota</taxon>
        <taxon>Stenosarchaea group</taxon>
        <taxon>Halobacteria</taxon>
        <taxon>Halobacteriales</taxon>
        <taxon>Haloarculaceae</taxon>
        <taxon>Halosimplex</taxon>
    </lineage>
</organism>
<comment type="caution">
    <text evidence="1">The sequence shown here is derived from an EMBL/GenBank/DDBJ whole genome shotgun (WGS) entry which is preliminary data.</text>
</comment>
<gene>
    <name evidence="1" type="ORF">ACFQMA_05565</name>
</gene>
<dbReference type="GO" id="GO:0016787">
    <property type="term" value="F:hydrolase activity"/>
    <property type="evidence" value="ECO:0007669"/>
    <property type="project" value="UniProtKB-KW"/>
</dbReference>
<keyword evidence="1" id="KW-0378">Hydrolase</keyword>
<reference evidence="1 2" key="1">
    <citation type="journal article" date="2019" name="Int. J. Syst. Evol. Microbiol.">
        <title>The Global Catalogue of Microorganisms (GCM) 10K type strain sequencing project: providing services to taxonomists for standard genome sequencing and annotation.</title>
        <authorList>
            <consortium name="The Broad Institute Genomics Platform"/>
            <consortium name="The Broad Institute Genome Sequencing Center for Infectious Disease"/>
            <person name="Wu L."/>
            <person name="Ma J."/>
        </authorList>
    </citation>
    <scope>NUCLEOTIDE SEQUENCE [LARGE SCALE GENOMIC DNA]</scope>
    <source>
        <strain evidence="1 2">XZYJT29</strain>
    </source>
</reference>
<dbReference type="Proteomes" id="UP001596432">
    <property type="component" value="Unassembled WGS sequence"/>
</dbReference>
<dbReference type="AlphaFoldDB" id="A0ABD5XXF1"/>
<evidence type="ECO:0000313" key="2">
    <source>
        <dbReference type="Proteomes" id="UP001596432"/>
    </source>
</evidence>
<dbReference type="GeneID" id="78819558"/>